<evidence type="ECO:0000313" key="1">
    <source>
        <dbReference type="EMBL" id="OAN47735.1"/>
    </source>
</evidence>
<organism evidence="1 2">
    <name type="scientific">Magnetospirillum moscoviense</name>
    <dbReference type="NCBI Taxonomy" id="1437059"/>
    <lineage>
        <taxon>Bacteria</taxon>
        <taxon>Pseudomonadati</taxon>
        <taxon>Pseudomonadota</taxon>
        <taxon>Alphaproteobacteria</taxon>
        <taxon>Rhodospirillales</taxon>
        <taxon>Rhodospirillaceae</taxon>
        <taxon>Magnetospirillum</taxon>
    </lineage>
</organism>
<evidence type="ECO:0008006" key="3">
    <source>
        <dbReference type="Google" id="ProtNLM"/>
    </source>
</evidence>
<reference evidence="1 2" key="1">
    <citation type="submission" date="2016-04" db="EMBL/GenBank/DDBJ databases">
        <title>Draft genome sequence of freshwater magnetotactic bacteria Magnetospirillum marisnigri SP-1 and Magnetospirillum moscoviense BB-1.</title>
        <authorList>
            <person name="Koziaeva V."/>
            <person name="Dziuba M.V."/>
            <person name="Ivanov T.M."/>
            <person name="Kuznetsov B."/>
            <person name="Grouzdev D.S."/>
        </authorList>
    </citation>
    <scope>NUCLEOTIDE SEQUENCE [LARGE SCALE GENOMIC DNA]</scope>
    <source>
        <strain evidence="1 2">BB-1</strain>
    </source>
</reference>
<comment type="caution">
    <text evidence="1">The sequence shown here is derived from an EMBL/GenBank/DDBJ whole genome shotgun (WGS) entry which is preliminary data.</text>
</comment>
<accession>A0A178MI39</accession>
<dbReference type="Proteomes" id="UP000078543">
    <property type="component" value="Unassembled WGS sequence"/>
</dbReference>
<name>A0A178MI39_9PROT</name>
<sequence length="70" mass="7174">MDIGSVADMALVMRREQFGHDMAARMLKQAAMQEATALHLVTAAAQGQPVAASTAAINVGGGGHNVNITV</sequence>
<gene>
    <name evidence="1" type="ORF">A6A05_15450</name>
</gene>
<dbReference type="RefSeq" id="WP_068503332.1">
    <property type="nucleotide sequence ID" value="NZ_LWQU01000164.1"/>
</dbReference>
<evidence type="ECO:0000313" key="2">
    <source>
        <dbReference type="Proteomes" id="UP000078543"/>
    </source>
</evidence>
<dbReference type="AlphaFoldDB" id="A0A178MI39"/>
<protein>
    <recommendedName>
        <fullName evidence="3">Motility protein</fullName>
    </recommendedName>
</protein>
<dbReference type="EMBL" id="LWQU01000164">
    <property type="protein sequence ID" value="OAN47735.1"/>
    <property type="molecule type" value="Genomic_DNA"/>
</dbReference>
<proteinExistence type="predicted"/>
<keyword evidence="2" id="KW-1185">Reference proteome</keyword>